<keyword evidence="1" id="KW-0812">Transmembrane</keyword>
<dbReference type="STRING" id="1514105.AOC36_01520"/>
<proteinExistence type="predicted"/>
<keyword evidence="3" id="KW-1185">Reference proteome</keyword>
<dbReference type="EMBL" id="CP013213">
    <property type="protein sequence ID" value="AMC92711.1"/>
    <property type="molecule type" value="Genomic_DNA"/>
</dbReference>
<evidence type="ECO:0000313" key="3">
    <source>
        <dbReference type="Proteomes" id="UP000063781"/>
    </source>
</evidence>
<keyword evidence="1" id="KW-1133">Transmembrane helix</keyword>
<feature type="transmembrane region" description="Helical" evidence="1">
    <location>
        <begin position="39"/>
        <end position="56"/>
    </location>
</feature>
<dbReference type="KEGG" id="erl:AOC36_01520"/>
<evidence type="ECO:0000256" key="1">
    <source>
        <dbReference type="SAM" id="Phobius"/>
    </source>
</evidence>
<name>A0A0X8GYF0_9FIRM</name>
<dbReference type="Proteomes" id="UP000063781">
    <property type="component" value="Chromosome"/>
</dbReference>
<sequence length="371" mass="41916">MMKKSDIKTIKEAFNPSEELVDKVSKRAKEQRMTFRRSGLRLSVSMMVVVAMVLIYQQIIPGNRPIDGGVETQTITGLPIDTSLLVSDRLNDSNSKTEDSLAYVIETIDDWFRHEIEAIVIARVVELREPNETEFSIITPVTLEILQSVKGDLKGQIKAFDVGLSSSTMYYETYPKTDLRVGGVYVLPLYMGESGWTLSYTTFVLFEIDDMGNLNSHTAFEGLNKYDGKPYTTLIEDLNKRLNDATFMLKTSAFGQAFEMFELIQGTVLHIELPEASNASRTFVTIEIKDSFTNHVFDDVIVVQYYDTSTILQEGDDVILFVNLYKGYEGNDAWSAQIDAQQTIHSGGIYFDQFDGFAYQSVLDAIYQLKP</sequence>
<reference evidence="2 3" key="1">
    <citation type="submission" date="2015-10" db="EMBL/GenBank/DDBJ databases">
        <title>Erysipelothrix larvae sp. LV19 isolated from the larval gut of the rhinoceros beetle, Trypoxylus dichotomus.</title>
        <authorList>
            <person name="Lim S."/>
            <person name="Kim B.-C."/>
        </authorList>
    </citation>
    <scope>NUCLEOTIDE SEQUENCE [LARGE SCALE GENOMIC DNA]</scope>
    <source>
        <strain evidence="2 3">LV19</strain>
    </source>
</reference>
<keyword evidence="1" id="KW-0472">Membrane</keyword>
<protein>
    <submittedName>
        <fullName evidence="2">Uncharacterized protein</fullName>
    </submittedName>
</protein>
<accession>A0A0X8GYF0</accession>
<gene>
    <name evidence="2" type="ORF">AOC36_01520</name>
</gene>
<evidence type="ECO:0000313" key="2">
    <source>
        <dbReference type="EMBL" id="AMC92711.1"/>
    </source>
</evidence>
<dbReference type="AlphaFoldDB" id="A0A0X8GYF0"/>
<organism evidence="2 3">
    <name type="scientific">Erysipelothrix larvae</name>
    <dbReference type="NCBI Taxonomy" id="1514105"/>
    <lineage>
        <taxon>Bacteria</taxon>
        <taxon>Bacillati</taxon>
        <taxon>Bacillota</taxon>
        <taxon>Erysipelotrichia</taxon>
        <taxon>Erysipelotrichales</taxon>
        <taxon>Erysipelotrichaceae</taxon>
        <taxon>Erysipelothrix</taxon>
    </lineage>
</organism>
<dbReference type="RefSeq" id="WP_067630439.1">
    <property type="nucleotide sequence ID" value="NZ_CP013213.1"/>
</dbReference>